<organism evidence="1 2">
    <name type="scientific">Paracoccus mangrovi</name>
    <dbReference type="NCBI Taxonomy" id="1715645"/>
    <lineage>
        <taxon>Bacteria</taxon>
        <taxon>Pseudomonadati</taxon>
        <taxon>Pseudomonadota</taxon>
        <taxon>Alphaproteobacteria</taxon>
        <taxon>Rhodobacterales</taxon>
        <taxon>Paracoccaceae</taxon>
        <taxon>Paracoccus</taxon>
    </lineage>
</organism>
<evidence type="ECO:0000313" key="2">
    <source>
        <dbReference type="Proteomes" id="UP001595721"/>
    </source>
</evidence>
<accession>A0ABV7R8E0</accession>
<name>A0ABV7R8E0_9RHOB</name>
<protein>
    <submittedName>
        <fullName evidence="1">Uncharacterized protein</fullName>
    </submittedName>
</protein>
<dbReference type="RefSeq" id="WP_377744894.1">
    <property type="nucleotide sequence ID" value="NZ_JBHRXJ010000009.1"/>
</dbReference>
<dbReference type="EMBL" id="JBHRXJ010000009">
    <property type="protein sequence ID" value="MFC3529045.1"/>
    <property type="molecule type" value="Genomic_DNA"/>
</dbReference>
<reference evidence="2" key="1">
    <citation type="journal article" date="2019" name="Int. J. Syst. Evol. Microbiol.">
        <title>The Global Catalogue of Microorganisms (GCM) 10K type strain sequencing project: providing services to taxonomists for standard genome sequencing and annotation.</title>
        <authorList>
            <consortium name="The Broad Institute Genomics Platform"/>
            <consortium name="The Broad Institute Genome Sequencing Center for Infectious Disease"/>
            <person name="Wu L."/>
            <person name="Ma J."/>
        </authorList>
    </citation>
    <scope>NUCLEOTIDE SEQUENCE [LARGE SCALE GENOMIC DNA]</scope>
    <source>
        <strain evidence="2">KCTC 42899</strain>
    </source>
</reference>
<comment type="caution">
    <text evidence="1">The sequence shown here is derived from an EMBL/GenBank/DDBJ whole genome shotgun (WGS) entry which is preliminary data.</text>
</comment>
<dbReference type="Proteomes" id="UP001595721">
    <property type="component" value="Unassembled WGS sequence"/>
</dbReference>
<gene>
    <name evidence="1" type="ORF">ACFOMH_12750</name>
</gene>
<evidence type="ECO:0000313" key="1">
    <source>
        <dbReference type="EMBL" id="MFC3529045.1"/>
    </source>
</evidence>
<proteinExistence type="predicted"/>
<sequence length="68" mass="7875">MFKKKRLLIEVMIVSMWRLTVGRMRPCVKWPSQRFFGYEREKIVQFEFGTKSGRVGIGDAPGPLQGCP</sequence>
<keyword evidence="2" id="KW-1185">Reference proteome</keyword>